<dbReference type="EMBL" id="HBIF01000854">
    <property type="protein sequence ID" value="CAE0317472.1"/>
    <property type="molecule type" value="Transcribed_RNA"/>
</dbReference>
<reference evidence="2" key="1">
    <citation type="submission" date="2021-01" db="EMBL/GenBank/DDBJ databases">
        <authorList>
            <person name="Corre E."/>
            <person name="Pelletier E."/>
            <person name="Niang G."/>
            <person name="Scheremetjew M."/>
            <person name="Finn R."/>
            <person name="Kale V."/>
            <person name="Holt S."/>
            <person name="Cochrane G."/>
            <person name="Meng A."/>
            <person name="Brown T."/>
            <person name="Cohen L."/>
        </authorList>
    </citation>
    <scope>NUCLEOTIDE SEQUENCE</scope>
</reference>
<proteinExistence type="predicted"/>
<evidence type="ECO:0000313" key="2">
    <source>
        <dbReference type="EMBL" id="CAE0317472.1"/>
    </source>
</evidence>
<name>A0A7S3MPW8_9CILI</name>
<organism evidence="2">
    <name type="scientific">Fabrea salina</name>
    <dbReference type="NCBI Taxonomy" id="342563"/>
    <lineage>
        <taxon>Eukaryota</taxon>
        <taxon>Sar</taxon>
        <taxon>Alveolata</taxon>
        <taxon>Ciliophora</taxon>
        <taxon>Postciliodesmatophora</taxon>
        <taxon>Heterotrichea</taxon>
        <taxon>Heterotrichida</taxon>
        <taxon>Fabreidae</taxon>
        <taxon>Fabrea</taxon>
    </lineage>
</organism>
<accession>A0A7S3MPW8</accession>
<gene>
    <name evidence="2" type="ORF">FSAL1345_LOCUS741</name>
</gene>
<protein>
    <submittedName>
        <fullName evidence="2">Uncharacterized protein</fullName>
    </submittedName>
</protein>
<dbReference type="AlphaFoldDB" id="A0A7S3MPW8"/>
<feature type="region of interest" description="Disordered" evidence="1">
    <location>
        <begin position="42"/>
        <end position="64"/>
    </location>
</feature>
<evidence type="ECO:0000256" key="1">
    <source>
        <dbReference type="SAM" id="MobiDB-lite"/>
    </source>
</evidence>
<sequence length="100" mass="11451">MRPEDNLEYSQNCGSSNPYTKKLLHPQLVKILAEIKTPSPWQVVSDEKQPISGQLQENRPRTSGIFQEVPEISLSKPKSEDKLVSLALETNPLLNRRRRK</sequence>